<dbReference type="InterPro" id="IPR052896">
    <property type="entry name" value="GGT-like_enzyme"/>
</dbReference>
<dbReference type="PANTHER" id="PTHR43881:SF1">
    <property type="entry name" value="GAMMA-GLUTAMYLTRANSPEPTIDASE (AFU_ORTHOLOGUE AFUA_4G13580)"/>
    <property type="match status" value="1"/>
</dbReference>
<reference evidence="2 3" key="1">
    <citation type="submission" date="2021-07" db="EMBL/GenBank/DDBJ databases">
        <authorList>
            <person name="So Y."/>
        </authorList>
    </citation>
    <scope>NUCLEOTIDE SEQUENCE [LARGE SCALE GENOMIC DNA]</scope>
    <source>
        <strain evidence="2 3">HJA6</strain>
    </source>
</reference>
<dbReference type="InterPro" id="IPR043138">
    <property type="entry name" value="GGT_lsub"/>
</dbReference>
<proteinExistence type="predicted"/>
<dbReference type="SUPFAM" id="SSF56235">
    <property type="entry name" value="N-terminal nucleophile aminohydrolases (Ntn hydrolases)"/>
    <property type="match status" value="1"/>
</dbReference>
<name>A0ABS7A7N9_9PROT</name>
<dbReference type="InterPro" id="IPR029055">
    <property type="entry name" value="Ntn_hydrolases_N"/>
</dbReference>
<dbReference type="RefSeq" id="WP_219761964.1">
    <property type="nucleotide sequence ID" value="NZ_JAHYBZ010000002.1"/>
</dbReference>
<evidence type="ECO:0000313" key="3">
    <source>
        <dbReference type="Proteomes" id="UP001196565"/>
    </source>
</evidence>
<evidence type="ECO:0000313" key="2">
    <source>
        <dbReference type="EMBL" id="MBW6397340.1"/>
    </source>
</evidence>
<keyword evidence="2" id="KW-0808">Transferase</keyword>
<comment type="caution">
    <text evidence="2">The sequence shown here is derived from an EMBL/GenBank/DDBJ whole genome shotgun (WGS) entry which is preliminary data.</text>
</comment>
<organism evidence="2 3">
    <name type="scientific">Roseomonas alba</name>
    <dbReference type="NCBI Taxonomy" id="2846776"/>
    <lineage>
        <taxon>Bacteria</taxon>
        <taxon>Pseudomonadati</taxon>
        <taxon>Pseudomonadota</taxon>
        <taxon>Alphaproteobacteria</taxon>
        <taxon>Acetobacterales</taxon>
        <taxon>Roseomonadaceae</taxon>
        <taxon>Roseomonas</taxon>
    </lineage>
</organism>
<dbReference type="Pfam" id="PF01019">
    <property type="entry name" value="G_glu_transpept"/>
    <property type="match status" value="1"/>
</dbReference>
<gene>
    <name evidence="2" type="ORF">KPL78_05730</name>
</gene>
<dbReference type="Gene3D" id="1.10.246.130">
    <property type="match status" value="1"/>
</dbReference>
<sequence length="567" mass="60226">MASTRPTLSGPRHAVSAGHYLAASAGAAVLEAGGNAVDAGCAAGIALGVVLPDLVNVGGVAPILIRMADGTVETIAGLGHWPRSLPPDIFMREHGGKIPNGVRRTVVPAAPDAWITALERHGTMGFGDVAQYAIRYAGEGFAVFPLLAETVALHLADYQKYPSNAAIYLPGGKPPEVGSRFVQSDLARTLSYMVAEEKRAAAKGGRMAGLAAAHAAFYRGDIAREIVKFIQAEGGFLSMEDMEGFRSRLEPAVQKPWRGHTLLTCGPWCQGPALAEALLLMERAGFSGMAHNSADYLHLLTECVKIAMADREYHFGDPLFTQVPLDGLLSTDHLDARIAQIDPKRAHPTMYDPLLGQGKPADGPQRTDLPKVEADTSYVAVVDRWGNAFSATPSDGSWNSPVVPGLGLVPSNRGSQSRPDAAHPSGVAPGKRPRLTPNPAMLVTEDGGVMPFGTPGGDVQIQAMLQVMLNVFHFGMELQDAIEAPRLASYAFPSSFAPFDYFPGRIAVEARIPQSVRDDLAARGHEVKEWPEMTWLAGSVEAVMSDPKVGLVRAGADPRRPAYAIAG</sequence>
<dbReference type="PANTHER" id="PTHR43881">
    <property type="entry name" value="GAMMA-GLUTAMYLTRANSPEPTIDASE (AFU_ORTHOLOGUE AFUA_4G13580)"/>
    <property type="match status" value="1"/>
</dbReference>
<keyword evidence="3" id="KW-1185">Reference proteome</keyword>
<feature type="region of interest" description="Disordered" evidence="1">
    <location>
        <begin position="407"/>
        <end position="436"/>
    </location>
</feature>
<dbReference type="GO" id="GO:0103068">
    <property type="term" value="F:leukotriene C4 gamma-glutamyl transferase activity"/>
    <property type="evidence" value="ECO:0007669"/>
    <property type="project" value="UniProtKB-EC"/>
</dbReference>
<dbReference type="Proteomes" id="UP001196565">
    <property type="component" value="Unassembled WGS sequence"/>
</dbReference>
<dbReference type="EMBL" id="JAHYBZ010000002">
    <property type="protein sequence ID" value="MBW6397340.1"/>
    <property type="molecule type" value="Genomic_DNA"/>
</dbReference>
<dbReference type="Gene3D" id="3.60.20.40">
    <property type="match status" value="1"/>
</dbReference>
<protein>
    <submittedName>
        <fullName evidence="2">Gamma-glutamyltransferase</fullName>
        <ecNumber evidence="2">2.3.2.2</ecNumber>
    </submittedName>
</protein>
<dbReference type="EC" id="2.3.2.2" evidence="2"/>
<dbReference type="InterPro" id="IPR043137">
    <property type="entry name" value="GGT_ssub_C"/>
</dbReference>
<keyword evidence="2" id="KW-0012">Acyltransferase</keyword>
<evidence type="ECO:0000256" key="1">
    <source>
        <dbReference type="SAM" id="MobiDB-lite"/>
    </source>
</evidence>
<dbReference type="PRINTS" id="PR01210">
    <property type="entry name" value="GGTRANSPTASE"/>
</dbReference>
<accession>A0ABS7A7N9</accession>